<accession>A0A395J952</accession>
<evidence type="ECO:0000313" key="3">
    <source>
        <dbReference type="Proteomes" id="UP000249056"/>
    </source>
</evidence>
<comment type="caution">
    <text evidence="2">The sequence shown here is derived from an EMBL/GenBank/DDBJ whole genome shotgun (WGS) entry which is preliminary data.</text>
</comment>
<organism evidence="2 3">
    <name type="scientific">Monilinia fructigena</name>
    <dbReference type="NCBI Taxonomy" id="38457"/>
    <lineage>
        <taxon>Eukaryota</taxon>
        <taxon>Fungi</taxon>
        <taxon>Dikarya</taxon>
        <taxon>Ascomycota</taxon>
        <taxon>Pezizomycotina</taxon>
        <taxon>Leotiomycetes</taxon>
        <taxon>Helotiales</taxon>
        <taxon>Sclerotiniaceae</taxon>
        <taxon>Monilinia</taxon>
    </lineage>
</organism>
<evidence type="ECO:0000313" key="2">
    <source>
        <dbReference type="EMBL" id="RAL68766.1"/>
    </source>
</evidence>
<name>A0A395J952_9HELO</name>
<reference evidence="2 3" key="1">
    <citation type="submission" date="2018-06" db="EMBL/GenBank/DDBJ databases">
        <title>Genome Sequence of the Brown Rot Fungal Pathogen Monilinia fructigena.</title>
        <authorList>
            <person name="Landi L."/>
            <person name="De Miccolis Angelini R.M."/>
            <person name="Pollastro S."/>
            <person name="Abate D."/>
            <person name="Faretra F."/>
            <person name="Romanazzi G."/>
        </authorList>
    </citation>
    <scope>NUCLEOTIDE SEQUENCE [LARGE SCALE GENOMIC DNA]</scope>
    <source>
        <strain evidence="2 3">Mfrg269</strain>
    </source>
</reference>
<dbReference type="Proteomes" id="UP000249056">
    <property type="component" value="Unassembled WGS sequence"/>
</dbReference>
<keyword evidence="1" id="KW-0175">Coiled coil</keyword>
<gene>
    <name evidence="2" type="ORF">DID88_007459</name>
</gene>
<dbReference type="OrthoDB" id="3473305at2759"/>
<sequence length="123" mass="14251">MVERQELAVLNKNTLETLYYNITSVGDSRKARQLREKVDDLLENGKELEKEYSELALADPDYWGKGDFNLALLTIEILNQKDVKGKKRSDEMFFFEIQIPHVQNRVEFYDLGVDFACKEAGSI</sequence>
<protein>
    <submittedName>
        <fullName evidence="2">Uncharacterized protein</fullName>
    </submittedName>
</protein>
<evidence type="ECO:0000256" key="1">
    <source>
        <dbReference type="SAM" id="Coils"/>
    </source>
</evidence>
<dbReference type="AlphaFoldDB" id="A0A395J952"/>
<feature type="coiled-coil region" evidence="1">
    <location>
        <begin position="31"/>
        <end position="58"/>
    </location>
</feature>
<keyword evidence="3" id="KW-1185">Reference proteome</keyword>
<dbReference type="EMBL" id="QKRW01000001">
    <property type="protein sequence ID" value="RAL68766.1"/>
    <property type="molecule type" value="Genomic_DNA"/>
</dbReference>
<proteinExistence type="predicted"/>